<comment type="subcellular location">
    <subcellularLocation>
        <location evidence="1">Membrane</location>
        <topology evidence="1">Multi-pass membrane protein</topology>
    </subcellularLocation>
</comment>
<reference evidence="8 9" key="1">
    <citation type="submission" date="2021-12" db="EMBL/GenBank/DDBJ databases">
        <title>High titer production of polyol ester of fatty acids by Rhodotorula paludigena BS15 towards product separation-free biomass refinery.</title>
        <authorList>
            <person name="Mano J."/>
            <person name="Ono H."/>
            <person name="Tanaka T."/>
            <person name="Naito K."/>
            <person name="Sushida H."/>
            <person name="Ike M."/>
            <person name="Tokuyasu K."/>
            <person name="Kitaoka M."/>
        </authorList>
    </citation>
    <scope>NUCLEOTIDE SEQUENCE [LARGE SCALE GENOMIC DNA]</scope>
    <source>
        <strain evidence="8 9">BS15</strain>
    </source>
</reference>
<protein>
    <submittedName>
        <fullName evidence="8">Uncharacterized protein</fullName>
    </submittedName>
</protein>
<dbReference type="PANTHER" id="PTHR12428">
    <property type="entry name" value="OXA1"/>
    <property type="match status" value="1"/>
</dbReference>
<evidence type="ECO:0000313" key="9">
    <source>
        <dbReference type="Proteomes" id="UP001342314"/>
    </source>
</evidence>
<feature type="compositionally biased region" description="Basic and acidic residues" evidence="6">
    <location>
        <begin position="327"/>
        <end position="342"/>
    </location>
</feature>
<keyword evidence="3 7" id="KW-0812">Transmembrane</keyword>
<keyword evidence="4 7" id="KW-1133">Transmembrane helix</keyword>
<dbReference type="PANTHER" id="PTHR12428:SF65">
    <property type="entry name" value="CYTOCHROME C OXIDASE ASSEMBLY PROTEIN COX18, MITOCHONDRIAL"/>
    <property type="match status" value="1"/>
</dbReference>
<accession>A0AAV5GRT1</accession>
<dbReference type="GO" id="GO:0032977">
    <property type="term" value="F:membrane insertase activity"/>
    <property type="evidence" value="ECO:0007669"/>
    <property type="project" value="InterPro"/>
</dbReference>
<dbReference type="EMBL" id="BQKY01000012">
    <property type="protein sequence ID" value="GJN92654.1"/>
    <property type="molecule type" value="Genomic_DNA"/>
</dbReference>
<dbReference type="Proteomes" id="UP001342314">
    <property type="component" value="Unassembled WGS sequence"/>
</dbReference>
<dbReference type="GO" id="GO:0005743">
    <property type="term" value="C:mitochondrial inner membrane"/>
    <property type="evidence" value="ECO:0007669"/>
    <property type="project" value="TreeGrafter"/>
</dbReference>
<feature type="transmembrane region" description="Helical" evidence="7">
    <location>
        <begin position="102"/>
        <end position="124"/>
    </location>
</feature>
<evidence type="ECO:0000256" key="7">
    <source>
        <dbReference type="SAM" id="Phobius"/>
    </source>
</evidence>
<feature type="compositionally biased region" description="Low complexity" evidence="6">
    <location>
        <begin position="307"/>
        <end position="326"/>
    </location>
</feature>
<dbReference type="GO" id="GO:0033617">
    <property type="term" value="P:mitochondrial respiratory chain complex IV assembly"/>
    <property type="evidence" value="ECO:0007669"/>
    <property type="project" value="TreeGrafter"/>
</dbReference>
<name>A0AAV5GRT1_9BASI</name>
<evidence type="ECO:0000256" key="1">
    <source>
        <dbReference type="ARBA" id="ARBA00004141"/>
    </source>
</evidence>
<evidence type="ECO:0000313" key="8">
    <source>
        <dbReference type="EMBL" id="GJN92654.1"/>
    </source>
</evidence>
<evidence type="ECO:0000256" key="4">
    <source>
        <dbReference type="ARBA" id="ARBA00022989"/>
    </source>
</evidence>
<keyword evidence="5 7" id="KW-0472">Membrane</keyword>
<gene>
    <name evidence="8" type="ORF">Rhopal_005689-T1</name>
</gene>
<evidence type="ECO:0000256" key="3">
    <source>
        <dbReference type="ARBA" id="ARBA00022692"/>
    </source>
</evidence>
<comment type="similarity">
    <text evidence="2">Belongs to the OXA1/ALB3/YidC family.</text>
</comment>
<proteinExistence type="inferred from homology"/>
<dbReference type="AlphaFoldDB" id="A0AAV5GRT1"/>
<dbReference type="GO" id="GO:0032979">
    <property type="term" value="P:protein insertion into mitochondrial inner membrane from matrix"/>
    <property type="evidence" value="ECO:0007669"/>
    <property type="project" value="TreeGrafter"/>
</dbReference>
<feature type="transmembrane region" description="Helical" evidence="7">
    <location>
        <begin position="380"/>
        <end position="399"/>
    </location>
</feature>
<dbReference type="InterPro" id="IPR001708">
    <property type="entry name" value="YidC/ALB3/OXA1/COX18"/>
</dbReference>
<sequence>MLSRPCSAVALAGRRSVIGTAPRPRVASPAPLPFAPAAATHRSFSLWPGAKSDDAATAAAPATPVKPSLLDLVAPTSLPDPTFFEPVSAVFLSLPPSLSLSYAAFIPLFTLFYRSTTTLPVVLWQRKRTRKFTDVVLPLLRREQGRIALETRDECRRAGKSYEEYQKVFQKKARETAYALSRKHRCSPRLTMFLPPMTHIPIFITATLVLRDACARAASALSISPSSLSDLIAASPASTLTSSALTHLHELASTPFLWCSSLVLPDSTMFLPLGVGLAALLNVEVTAKTRRTAAAAAEAVERPQVLLASGPSPSSSAPTGPPTVSASERRRLLARRARDDAPNARVRGLATRAPAAAPPASAGAATSPVELPRKPSNERLVTNMLRCAAVAFIPLAGMAPAAVCVYWMTSNLFTLVQNLGFWWLDRSRERERRMRDILSGRSVGV</sequence>
<keyword evidence="9" id="KW-1185">Reference proteome</keyword>
<evidence type="ECO:0000256" key="2">
    <source>
        <dbReference type="ARBA" id="ARBA00009877"/>
    </source>
</evidence>
<feature type="region of interest" description="Disordered" evidence="6">
    <location>
        <begin position="307"/>
        <end position="374"/>
    </location>
</feature>
<evidence type="ECO:0000256" key="5">
    <source>
        <dbReference type="ARBA" id="ARBA00023136"/>
    </source>
</evidence>
<organism evidence="8 9">
    <name type="scientific">Rhodotorula paludigena</name>
    <dbReference type="NCBI Taxonomy" id="86838"/>
    <lineage>
        <taxon>Eukaryota</taxon>
        <taxon>Fungi</taxon>
        <taxon>Dikarya</taxon>
        <taxon>Basidiomycota</taxon>
        <taxon>Pucciniomycotina</taxon>
        <taxon>Microbotryomycetes</taxon>
        <taxon>Sporidiobolales</taxon>
        <taxon>Sporidiobolaceae</taxon>
        <taxon>Rhodotorula</taxon>
    </lineage>
</organism>
<evidence type="ECO:0000256" key="6">
    <source>
        <dbReference type="SAM" id="MobiDB-lite"/>
    </source>
</evidence>
<feature type="compositionally biased region" description="Low complexity" evidence="6">
    <location>
        <begin position="343"/>
        <end position="368"/>
    </location>
</feature>
<comment type="caution">
    <text evidence="8">The sequence shown here is derived from an EMBL/GenBank/DDBJ whole genome shotgun (WGS) entry which is preliminary data.</text>
</comment>